<dbReference type="AlphaFoldDB" id="A0AAD8GRL4"/>
<accession>A0AAD8GRL4</accession>
<protein>
    <recommendedName>
        <fullName evidence="4">Secreted protein</fullName>
    </recommendedName>
</protein>
<feature type="chain" id="PRO_5042065159" description="Secreted protein" evidence="1">
    <location>
        <begin position="31"/>
        <end position="131"/>
    </location>
</feature>
<evidence type="ECO:0000256" key="1">
    <source>
        <dbReference type="SAM" id="SignalP"/>
    </source>
</evidence>
<reference evidence="2" key="2">
    <citation type="submission" date="2023-05" db="EMBL/GenBank/DDBJ databases">
        <authorList>
            <person name="Schelkunov M.I."/>
        </authorList>
    </citation>
    <scope>NUCLEOTIDE SEQUENCE</scope>
    <source>
        <strain evidence="2">Hsosn_3</strain>
        <tissue evidence="2">Leaf</tissue>
    </source>
</reference>
<organism evidence="2 3">
    <name type="scientific">Heracleum sosnowskyi</name>
    <dbReference type="NCBI Taxonomy" id="360622"/>
    <lineage>
        <taxon>Eukaryota</taxon>
        <taxon>Viridiplantae</taxon>
        <taxon>Streptophyta</taxon>
        <taxon>Embryophyta</taxon>
        <taxon>Tracheophyta</taxon>
        <taxon>Spermatophyta</taxon>
        <taxon>Magnoliopsida</taxon>
        <taxon>eudicotyledons</taxon>
        <taxon>Gunneridae</taxon>
        <taxon>Pentapetalae</taxon>
        <taxon>asterids</taxon>
        <taxon>campanulids</taxon>
        <taxon>Apiales</taxon>
        <taxon>Apiaceae</taxon>
        <taxon>Apioideae</taxon>
        <taxon>apioid superclade</taxon>
        <taxon>Tordylieae</taxon>
        <taxon>Tordyliinae</taxon>
        <taxon>Heracleum</taxon>
    </lineage>
</organism>
<sequence>MKSQICHTRYKLILHCISVQFFSLIAPVSQCTCAADLQNNGSSSALAWPGWCSLSLVISRCPRRNNKTLRGTKNIRTRNQNKGTATKNLRCRVMLCLFLNMVPSGSAKEVNIPAHKRATDVFPHEVYAATV</sequence>
<proteinExistence type="predicted"/>
<evidence type="ECO:0008006" key="4">
    <source>
        <dbReference type="Google" id="ProtNLM"/>
    </source>
</evidence>
<keyword evidence="3" id="KW-1185">Reference proteome</keyword>
<keyword evidence="1" id="KW-0732">Signal</keyword>
<dbReference type="EMBL" id="JAUIZM010000013">
    <property type="protein sequence ID" value="KAK1353259.1"/>
    <property type="molecule type" value="Genomic_DNA"/>
</dbReference>
<name>A0AAD8GRL4_9APIA</name>
<feature type="signal peptide" evidence="1">
    <location>
        <begin position="1"/>
        <end position="30"/>
    </location>
</feature>
<evidence type="ECO:0000313" key="3">
    <source>
        <dbReference type="Proteomes" id="UP001237642"/>
    </source>
</evidence>
<dbReference type="Proteomes" id="UP001237642">
    <property type="component" value="Unassembled WGS sequence"/>
</dbReference>
<reference evidence="2" key="1">
    <citation type="submission" date="2023-02" db="EMBL/GenBank/DDBJ databases">
        <title>Genome of toxic invasive species Heracleum sosnowskyi carries increased number of genes despite the absence of recent whole-genome duplications.</title>
        <authorList>
            <person name="Schelkunov M."/>
            <person name="Shtratnikova V."/>
            <person name="Makarenko M."/>
            <person name="Klepikova A."/>
            <person name="Omelchenko D."/>
            <person name="Novikova G."/>
            <person name="Obukhova E."/>
            <person name="Bogdanov V."/>
            <person name="Penin A."/>
            <person name="Logacheva M."/>
        </authorList>
    </citation>
    <scope>NUCLEOTIDE SEQUENCE</scope>
    <source>
        <strain evidence="2">Hsosn_3</strain>
        <tissue evidence="2">Leaf</tissue>
    </source>
</reference>
<evidence type="ECO:0000313" key="2">
    <source>
        <dbReference type="EMBL" id="KAK1353259.1"/>
    </source>
</evidence>
<gene>
    <name evidence="2" type="ORF">POM88_052394</name>
</gene>
<comment type="caution">
    <text evidence="2">The sequence shown here is derived from an EMBL/GenBank/DDBJ whole genome shotgun (WGS) entry which is preliminary data.</text>
</comment>